<proteinExistence type="predicted"/>
<protein>
    <submittedName>
        <fullName evidence="1">Uncharacterized protein</fullName>
    </submittedName>
</protein>
<name>A0A8H5U4P4_FUSHE</name>
<accession>A0A8H5U4P4</accession>
<sequence length="139" mass="15588">MATAFTPNSTRREEITSRLADLVSAIESHPQWTPPNVERGLFHVWDFVKRSHYIMTELDNIEAGRPVQHPDQIPKNNGVKSGPEAAAASFKDVCTRSITINEMIQDPRKMVMLGLSSLDLGNEIKQRSALVQDALFTKE</sequence>
<comment type="caution">
    <text evidence="1">The sequence shown here is derived from an EMBL/GenBank/DDBJ whole genome shotgun (WGS) entry which is preliminary data.</text>
</comment>
<evidence type="ECO:0000313" key="2">
    <source>
        <dbReference type="Proteomes" id="UP000567885"/>
    </source>
</evidence>
<organism evidence="1 2">
    <name type="scientific">Fusarium heterosporum</name>
    <dbReference type="NCBI Taxonomy" id="42747"/>
    <lineage>
        <taxon>Eukaryota</taxon>
        <taxon>Fungi</taxon>
        <taxon>Dikarya</taxon>
        <taxon>Ascomycota</taxon>
        <taxon>Pezizomycotina</taxon>
        <taxon>Sordariomycetes</taxon>
        <taxon>Hypocreomycetidae</taxon>
        <taxon>Hypocreales</taxon>
        <taxon>Nectriaceae</taxon>
        <taxon>Fusarium</taxon>
        <taxon>Fusarium heterosporum species complex</taxon>
    </lineage>
</organism>
<dbReference type="Proteomes" id="UP000567885">
    <property type="component" value="Unassembled WGS sequence"/>
</dbReference>
<dbReference type="AlphaFoldDB" id="A0A8H5U4P4"/>
<evidence type="ECO:0000313" key="1">
    <source>
        <dbReference type="EMBL" id="KAF5681105.1"/>
    </source>
</evidence>
<dbReference type="EMBL" id="JAAGWQ010000002">
    <property type="protein sequence ID" value="KAF5681105.1"/>
    <property type="molecule type" value="Genomic_DNA"/>
</dbReference>
<gene>
    <name evidence="1" type="ORF">FHETE_136</name>
</gene>
<keyword evidence="2" id="KW-1185">Reference proteome</keyword>
<reference evidence="1 2" key="1">
    <citation type="submission" date="2020-05" db="EMBL/GenBank/DDBJ databases">
        <title>Identification and distribution of gene clusters putatively required for synthesis of sphingolipid metabolism inhibitors in phylogenetically diverse species of the filamentous fungus Fusarium.</title>
        <authorList>
            <person name="Kim H.-S."/>
            <person name="Busman M."/>
            <person name="Brown D.W."/>
            <person name="Divon H."/>
            <person name="Uhlig S."/>
            <person name="Proctor R.H."/>
        </authorList>
    </citation>
    <scope>NUCLEOTIDE SEQUENCE [LARGE SCALE GENOMIC DNA]</scope>
    <source>
        <strain evidence="1 2">NRRL 20693</strain>
    </source>
</reference>
<dbReference type="OrthoDB" id="5282002at2759"/>